<dbReference type="Pfam" id="PF07992">
    <property type="entry name" value="Pyr_redox_2"/>
    <property type="match status" value="1"/>
</dbReference>
<evidence type="ECO:0000256" key="2">
    <source>
        <dbReference type="ARBA" id="ARBA00022827"/>
    </source>
</evidence>
<dbReference type="InterPro" id="IPR049386">
    <property type="entry name" value="FCSD_central"/>
</dbReference>
<sequence>MQATRRSFMRIGFTASGVLALGVPAVLGQAKPRVVVIGGGAGGATAARYLAKDSNGAIAVTLVEENEVYQTCFHSNLFLGGFKSYADITHRYDDLARKHGIAVVRARAERIDRDKKEVVLSTGQRLPYDRLVVAPGIDLKYDSVPGWSKEAEEAMPHGWKPGRQTQLIRQKLDAVPDGGLIVMVAPPNPYRCPPGPYERASMFAHVLKKTGRGNTRIVILDPKESFSKQGTFQAAWEQHYGAMIEWLGPKIHDGVKSVDPKTNTVVTGFETYKNAALVNVIPAQMAGEIARLAGLAPAGGYCAIDPASMRSAVDPAIFILGDACIAGDMPKSAFSANSQAKVAAMTIRGELTGARTFPARYVNTCWSLVETDDAIKVGGRYEAKDGKIAATETFVSQPDEAADLRKANQAENIGWYEAISADMFG</sequence>
<organism evidence="6 8">
    <name type="scientific">Bosea thiooxidans</name>
    <dbReference type="NCBI Taxonomy" id="53254"/>
    <lineage>
        <taxon>Bacteria</taxon>
        <taxon>Pseudomonadati</taxon>
        <taxon>Pseudomonadota</taxon>
        <taxon>Alphaproteobacteria</taxon>
        <taxon>Hyphomicrobiales</taxon>
        <taxon>Boseaceae</taxon>
        <taxon>Bosea</taxon>
    </lineage>
</organism>
<dbReference type="STRING" id="53254.SAMN05660750_01018"/>
<dbReference type="InterPro" id="IPR052541">
    <property type="entry name" value="SQRD"/>
</dbReference>
<dbReference type="InterPro" id="IPR015323">
    <property type="entry name" value="FlavoCytC_S_DH_flav-bd"/>
</dbReference>
<evidence type="ECO:0000313" key="7">
    <source>
        <dbReference type="EMBL" id="SKB50540.1"/>
    </source>
</evidence>
<keyword evidence="1" id="KW-0285">Flavoprotein</keyword>
<gene>
    <name evidence="6" type="ORF">ARD30_15255</name>
    <name evidence="7" type="ORF">SAMN05660750_01018</name>
</gene>
<evidence type="ECO:0000313" key="9">
    <source>
        <dbReference type="Proteomes" id="UP000190130"/>
    </source>
</evidence>
<dbReference type="Gene3D" id="3.90.760.10">
    <property type="entry name" value="Flavocytochrome c sulphide dehydrogenase, flavin-binding domain"/>
    <property type="match status" value="1"/>
</dbReference>
<dbReference type="PANTHER" id="PTHR43755">
    <property type="match status" value="1"/>
</dbReference>
<dbReference type="Proteomes" id="UP000190130">
    <property type="component" value="Unassembled WGS sequence"/>
</dbReference>
<dbReference type="SUPFAM" id="SSF55424">
    <property type="entry name" value="FAD/NAD-linked reductases, dimerisation (C-terminal) domain"/>
    <property type="match status" value="1"/>
</dbReference>
<dbReference type="PANTHER" id="PTHR43755:SF1">
    <property type="entry name" value="FAD-DEPENDENT PYRIDINE NUCLEOTIDE-DISULPHIDE OXIDOREDUCTASE"/>
    <property type="match status" value="1"/>
</dbReference>
<dbReference type="Gene3D" id="3.50.50.60">
    <property type="entry name" value="FAD/NAD(P)-binding domain"/>
    <property type="match status" value="2"/>
</dbReference>
<evidence type="ECO:0000259" key="4">
    <source>
        <dbReference type="Pfam" id="PF09242"/>
    </source>
</evidence>
<dbReference type="AlphaFoldDB" id="A0A0Q3L092"/>
<dbReference type="EMBL" id="FUYX01000002">
    <property type="protein sequence ID" value="SKB50540.1"/>
    <property type="molecule type" value="Genomic_DNA"/>
</dbReference>
<keyword evidence="2" id="KW-0274">FAD</keyword>
<evidence type="ECO:0000259" key="3">
    <source>
        <dbReference type="Pfam" id="PF07992"/>
    </source>
</evidence>
<feature type="domain" description="Sulfide dehydrogenase [flavocytochrome c] flavoprotein chain central" evidence="5">
    <location>
        <begin position="165"/>
        <end position="282"/>
    </location>
</feature>
<proteinExistence type="predicted"/>
<dbReference type="EMBL" id="LMAR01000043">
    <property type="protein sequence ID" value="KQK30060.1"/>
    <property type="molecule type" value="Genomic_DNA"/>
</dbReference>
<dbReference type="Pfam" id="PF21706">
    <property type="entry name" value="FCSD_central"/>
    <property type="match status" value="1"/>
</dbReference>
<accession>A0A0Q3L092</accession>
<dbReference type="Pfam" id="PF09242">
    <property type="entry name" value="FCSD-flav_bind"/>
    <property type="match status" value="1"/>
</dbReference>
<protein>
    <submittedName>
        <fullName evidence="6">Flavocytochrome C</fullName>
    </submittedName>
    <submittedName>
        <fullName evidence="7">NADPH-dependent 2,4-dienoyl-CoA reductase, sulfur reductase</fullName>
    </submittedName>
</protein>
<reference evidence="6 8" key="1">
    <citation type="submission" date="2015-10" db="EMBL/GenBank/DDBJ databases">
        <title>Draft genome of Bosea thiooxidans.</title>
        <authorList>
            <person name="Wang X."/>
        </authorList>
    </citation>
    <scope>NUCLEOTIDE SEQUENCE [LARGE SCALE GENOMIC DNA]</scope>
    <source>
        <strain evidence="6 8">CGMCC 9174</strain>
    </source>
</reference>
<keyword evidence="8" id="KW-1185">Reference proteome</keyword>
<dbReference type="InterPro" id="IPR037092">
    <property type="entry name" value="FlavoCytC_S_DH_flav-bd_sf"/>
</dbReference>
<dbReference type="InterPro" id="IPR036188">
    <property type="entry name" value="FAD/NAD-bd_sf"/>
</dbReference>
<reference evidence="7 9" key="2">
    <citation type="submission" date="2017-02" db="EMBL/GenBank/DDBJ databases">
        <authorList>
            <person name="Peterson S.W."/>
        </authorList>
    </citation>
    <scope>NUCLEOTIDE SEQUENCE [LARGE SCALE GENOMIC DNA]</scope>
    <source>
        <strain evidence="7 9">DSM 9653</strain>
    </source>
</reference>
<name>A0A0Q3L092_9HYPH</name>
<dbReference type="GO" id="GO:0016491">
    <property type="term" value="F:oxidoreductase activity"/>
    <property type="evidence" value="ECO:0007669"/>
    <property type="project" value="InterPro"/>
</dbReference>
<evidence type="ECO:0000313" key="8">
    <source>
        <dbReference type="Proteomes" id="UP000051562"/>
    </source>
</evidence>
<evidence type="ECO:0000259" key="5">
    <source>
        <dbReference type="Pfam" id="PF21706"/>
    </source>
</evidence>
<evidence type="ECO:0000313" key="6">
    <source>
        <dbReference type="EMBL" id="KQK30060.1"/>
    </source>
</evidence>
<dbReference type="SUPFAM" id="SSF51905">
    <property type="entry name" value="FAD/NAD(P)-binding domain"/>
    <property type="match status" value="2"/>
</dbReference>
<evidence type="ECO:0000256" key="1">
    <source>
        <dbReference type="ARBA" id="ARBA00022630"/>
    </source>
</evidence>
<dbReference type="Proteomes" id="UP000051562">
    <property type="component" value="Unassembled WGS sequence"/>
</dbReference>
<feature type="domain" description="FAD/NAD(P)-binding" evidence="3">
    <location>
        <begin position="33"/>
        <end position="147"/>
    </location>
</feature>
<dbReference type="InterPro" id="IPR016156">
    <property type="entry name" value="FAD/NAD-linked_Rdtase_dimer_sf"/>
</dbReference>
<dbReference type="InterPro" id="IPR023753">
    <property type="entry name" value="FAD/NAD-binding_dom"/>
</dbReference>
<dbReference type="RefSeq" id="WP_055728618.1">
    <property type="nucleotide sequence ID" value="NZ_FUYX01000002.1"/>
</dbReference>
<dbReference type="OrthoDB" id="9802771at2"/>
<dbReference type="GO" id="GO:0050660">
    <property type="term" value="F:flavin adenine dinucleotide binding"/>
    <property type="evidence" value="ECO:0007669"/>
    <property type="project" value="InterPro"/>
</dbReference>
<feature type="domain" description="Flavocytochrome c sulphide dehydrogenase flavin-binding" evidence="4">
    <location>
        <begin position="359"/>
        <end position="424"/>
    </location>
</feature>